<evidence type="ECO:0000256" key="2">
    <source>
        <dbReference type="ARBA" id="ARBA00023125"/>
    </source>
</evidence>
<dbReference type="PROSITE" id="PS00345">
    <property type="entry name" value="ETS_DOMAIN_1"/>
    <property type="match status" value="1"/>
</dbReference>
<comment type="similarity">
    <text evidence="1 3">Belongs to the ETS family.</text>
</comment>
<dbReference type="InterPro" id="IPR046328">
    <property type="entry name" value="ETS_fam"/>
</dbReference>
<evidence type="ECO:0000256" key="3">
    <source>
        <dbReference type="RuleBase" id="RU004019"/>
    </source>
</evidence>
<keyword evidence="7" id="KW-1185">Reference proteome</keyword>
<dbReference type="Proteomes" id="UP000030764">
    <property type="component" value="Unassembled WGS sequence"/>
</dbReference>
<dbReference type="GO" id="GO:0005634">
    <property type="term" value="C:nucleus"/>
    <property type="evidence" value="ECO:0007669"/>
    <property type="project" value="UniProtKB-SubCell"/>
</dbReference>
<evidence type="ECO:0000313" key="6">
    <source>
        <dbReference type="EMBL" id="KFD46280.1"/>
    </source>
</evidence>
<dbReference type="PANTHER" id="PTHR11849">
    <property type="entry name" value="ETS"/>
    <property type="match status" value="1"/>
</dbReference>
<gene>
    <name evidence="6" type="ORF">M513_12841</name>
</gene>
<dbReference type="Gene3D" id="1.10.10.10">
    <property type="entry name" value="Winged helix-like DNA-binding domain superfamily/Winged helix DNA-binding domain"/>
    <property type="match status" value="1"/>
</dbReference>
<feature type="compositionally biased region" description="Low complexity" evidence="4">
    <location>
        <begin position="269"/>
        <end position="278"/>
    </location>
</feature>
<feature type="compositionally biased region" description="Low complexity" evidence="4">
    <location>
        <begin position="235"/>
        <end position="247"/>
    </location>
</feature>
<organism evidence="6 7">
    <name type="scientific">Trichuris suis</name>
    <name type="common">pig whipworm</name>
    <dbReference type="NCBI Taxonomy" id="68888"/>
    <lineage>
        <taxon>Eukaryota</taxon>
        <taxon>Metazoa</taxon>
        <taxon>Ecdysozoa</taxon>
        <taxon>Nematoda</taxon>
        <taxon>Enoplea</taxon>
        <taxon>Dorylaimia</taxon>
        <taxon>Trichinellida</taxon>
        <taxon>Trichuridae</taxon>
        <taxon>Trichuris</taxon>
    </lineage>
</organism>
<dbReference type="SMART" id="SM00413">
    <property type="entry name" value="ETS"/>
    <property type="match status" value="1"/>
</dbReference>
<dbReference type="GO" id="GO:0043565">
    <property type="term" value="F:sequence-specific DNA binding"/>
    <property type="evidence" value="ECO:0007669"/>
    <property type="project" value="InterPro"/>
</dbReference>
<reference evidence="6 7" key="1">
    <citation type="journal article" date="2014" name="Nat. Genet.">
        <title>Genome and transcriptome of the porcine whipworm Trichuris suis.</title>
        <authorList>
            <person name="Jex A.R."/>
            <person name="Nejsum P."/>
            <person name="Schwarz E.M."/>
            <person name="Hu L."/>
            <person name="Young N.D."/>
            <person name="Hall R.S."/>
            <person name="Korhonen P.K."/>
            <person name="Liao S."/>
            <person name="Thamsborg S."/>
            <person name="Xia J."/>
            <person name="Xu P."/>
            <person name="Wang S."/>
            <person name="Scheerlinck J.P."/>
            <person name="Hofmann A."/>
            <person name="Sternberg P.W."/>
            <person name="Wang J."/>
            <person name="Gasser R.B."/>
        </authorList>
    </citation>
    <scope>NUCLEOTIDE SEQUENCE [LARGE SCALE GENOMIC DNA]</scope>
    <source>
        <strain evidence="6">DCEP-RM93M</strain>
    </source>
</reference>
<dbReference type="GO" id="GO:0030154">
    <property type="term" value="P:cell differentiation"/>
    <property type="evidence" value="ECO:0007669"/>
    <property type="project" value="TreeGrafter"/>
</dbReference>
<dbReference type="PROSITE" id="PS00346">
    <property type="entry name" value="ETS_DOMAIN_2"/>
    <property type="match status" value="1"/>
</dbReference>
<dbReference type="PROSITE" id="PS50061">
    <property type="entry name" value="ETS_DOMAIN_3"/>
    <property type="match status" value="1"/>
</dbReference>
<feature type="region of interest" description="Disordered" evidence="4">
    <location>
        <begin position="206"/>
        <end position="294"/>
    </location>
</feature>
<dbReference type="EMBL" id="KL363381">
    <property type="protein sequence ID" value="KFD46280.1"/>
    <property type="molecule type" value="Genomic_DNA"/>
</dbReference>
<evidence type="ECO:0000256" key="1">
    <source>
        <dbReference type="ARBA" id="ARBA00005562"/>
    </source>
</evidence>
<evidence type="ECO:0000256" key="4">
    <source>
        <dbReference type="SAM" id="MobiDB-lite"/>
    </source>
</evidence>
<dbReference type="SUPFAM" id="SSF46785">
    <property type="entry name" value="Winged helix' DNA-binding domain"/>
    <property type="match status" value="1"/>
</dbReference>
<evidence type="ECO:0000259" key="5">
    <source>
        <dbReference type="PROSITE" id="PS50061"/>
    </source>
</evidence>
<keyword evidence="2 3" id="KW-0238">DNA-binding</keyword>
<dbReference type="PANTHER" id="PTHR11849:SF133">
    <property type="entry name" value="ETS DOMAIN-CONTAINING PROTEIN"/>
    <property type="match status" value="1"/>
</dbReference>
<dbReference type="InterPro" id="IPR036388">
    <property type="entry name" value="WH-like_DNA-bd_sf"/>
</dbReference>
<name>A0A085LMT4_9BILA</name>
<dbReference type="PRINTS" id="PR00454">
    <property type="entry name" value="ETSDOMAIN"/>
</dbReference>
<dbReference type="Pfam" id="PF00178">
    <property type="entry name" value="Ets"/>
    <property type="match status" value="1"/>
</dbReference>
<dbReference type="InterPro" id="IPR036390">
    <property type="entry name" value="WH_DNA-bd_sf"/>
</dbReference>
<keyword evidence="3" id="KW-0539">Nucleus</keyword>
<comment type="subcellular location">
    <subcellularLocation>
        <location evidence="3">Nucleus</location>
    </subcellularLocation>
</comment>
<dbReference type="AlphaFoldDB" id="A0A085LMT4"/>
<feature type="domain" description="ETS" evidence="5">
    <location>
        <begin position="51"/>
        <end position="131"/>
    </location>
</feature>
<accession>A0A085LMT4</accession>
<sequence length="418" mass="44786">APLKLDYFVRFASASYSLPIDQSEKGKASQTLLPSNNWAAGTPSAMMETGVTLWQFLLELLLSKEHGDIIQWTNADGEFKLLNAQEVARLWGLRKNKPNMNYDKLSRALRYYYDKNIIRKVLGQKFVYKFVAFPENGRSEMVNYFMKMNPTVAVQEQQQSSSSSSSSSSIKEYAVAVGCYIPAKRQPKSPCSTASCEEADVVDYRTTSPQSRATSGCGGAGANRKRKLDSEAPDSDMSSSAVSSPVSANVTTLSPAGDEGGASVIGKESSSSSSSAAADESGTPAVRKRLSKPKPFPLNLSALNPPYSAMQQTLNVGTLTSPLFQTGGLNPYLTSPLSFWNSLSPLSLSPMFCSPPPSTFQFPSVMGSPTWGGPASHYFFGSHLAAPSNHGMSLKGGGPSSLDVNRLVLTSHDPAPAV</sequence>
<dbReference type="GO" id="GO:0000981">
    <property type="term" value="F:DNA-binding transcription factor activity, RNA polymerase II-specific"/>
    <property type="evidence" value="ECO:0007669"/>
    <property type="project" value="TreeGrafter"/>
</dbReference>
<proteinExistence type="inferred from homology"/>
<feature type="non-terminal residue" evidence="6">
    <location>
        <position position="1"/>
    </location>
</feature>
<evidence type="ECO:0000313" key="7">
    <source>
        <dbReference type="Proteomes" id="UP000030764"/>
    </source>
</evidence>
<protein>
    <recommendedName>
        <fullName evidence="5">ETS domain-containing protein</fullName>
    </recommendedName>
</protein>
<dbReference type="InterPro" id="IPR000418">
    <property type="entry name" value="Ets_dom"/>
</dbReference>